<comment type="caution">
    <text evidence="1">The sequence shown here is derived from an EMBL/GenBank/DDBJ whole genome shotgun (WGS) entry which is preliminary data.</text>
</comment>
<sequence>MKINRNEQCPCKSGKKYKHCHGVKQGEHISDPDRLIEADLNKEANEARIKHS</sequence>
<dbReference type="AlphaFoldDB" id="A0A329LLA3"/>
<dbReference type="EMBL" id="QMFB01000056">
    <property type="protein sequence ID" value="RAV08721.1"/>
    <property type="molecule type" value="Genomic_DNA"/>
</dbReference>
<evidence type="ECO:0008006" key="3">
    <source>
        <dbReference type="Google" id="ProtNLM"/>
    </source>
</evidence>
<dbReference type="Proteomes" id="UP000250369">
    <property type="component" value="Unassembled WGS sequence"/>
</dbReference>
<dbReference type="SUPFAM" id="SSF103642">
    <property type="entry name" value="Sec-C motif"/>
    <property type="match status" value="1"/>
</dbReference>
<evidence type="ECO:0000313" key="2">
    <source>
        <dbReference type="Proteomes" id="UP000250369"/>
    </source>
</evidence>
<gene>
    <name evidence="1" type="ORF">DQG23_40620</name>
</gene>
<accession>A0A329LLA3</accession>
<dbReference type="RefSeq" id="WP_113036757.1">
    <property type="nucleotide sequence ID" value="NZ_QMFB01000056.1"/>
</dbReference>
<dbReference type="OrthoDB" id="583051at2"/>
<name>A0A329LLA3_9BACL</name>
<dbReference type="InterPro" id="IPR004027">
    <property type="entry name" value="SEC_C_motif"/>
</dbReference>
<dbReference type="Pfam" id="PF02810">
    <property type="entry name" value="SEC-C"/>
    <property type="match status" value="1"/>
</dbReference>
<proteinExistence type="predicted"/>
<keyword evidence="2" id="KW-1185">Reference proteome</keyword>
<dbReference type="Gene3D" id="3.10.450.50">
    <property type="match status" value="1"/>
</dbReference>
<reference evidence="1 2" key="1">
    <citation type="journal article" date="2009" name="Int. J. Syst. Evol. Microbiol.">
        <title>Paenibacillus contaminans sp. nov., isolated from a contaminated laboratory plate.</title>
        <authorList>
            <person name="Chou J.H."/>
            <person name="Lee J.H."/>
            <person name="Lin M.C."/>
            <person name="Chang P.S."/>
            <person name="Arun A.B."/>
            <person name="Young C.C."/>
            <person name="Chen W.M."/>
        </authorList>
    </citation>
    <scope>NUCLEOTIDE SEQUENCE [LARGE SCALE GENOMIC DNA]</scope>
    <source>
        <strain evidence="1 2">CKOBP-6</strain>
    </source>
</reference>
<organism evidence="1 2">
    <name type="scientific">Paenibacillus contaminans</name>
    <dbReference type="NCBI Taxonomy" id="450362"/>
    <lineage>
        <taxon>Bacteria</taxon>
        <taxon>Bacillati</taxon>
        <taxon>Bacillota</taxon>
        <taxon>Bacilli</taxon>
        <taxon>Bacillales</taxon>
        <taxon>Paenibacillaceae</taxon>
        <taxon>Paenibacillus</taxon>
    </lineage>
</organism>
<evidence type="ECO:0000313" key="1">
    <source>
        <dbReference type="EMBL" id="RAV08721.1"/>
    </source>
</evidence>
<protein>
    <recommendedName>
        <fullName evidence="3">Preprotein translocase subunit SecA</fullName>
    </recommendedName>
</protein>